<evidence type="ECO:0000256" key="4">
    <source>
        <dbReference type="ARBA" id="ARBA00022989"/>
    </source>
</evidence>
<dbReference type="PANTHER" id="PTHR38459">
    <property type="entry name" value="PROPHAGE BACTOPRENOL-LINKED GLUCOSE TRANSLOCASE HOMOLOG"/>
    <property type="match status" value="1"/>
</dbReference>
<keyword evidence="9" id="KW-1185">Reference proteome</keyword>
<dbReference type="InterPro" id="IPR007267">
    <property type="entry name" value="GtrA_DPMS_TM"/>
</dbReference>
<evidence type="ECO:0000313" key="9">
    <source>
        <dbReference type="Proteomes" id="UP000509367"/>
    </source>
</evidence>
<dbReference type="EMBL" id="CP054836">
    <property type="protein sequence ID" value="QKV19809.1"/>
    <property type="molecule type" value="Genomic_DNA"/>
</dbReference>
<proteinExistence type="inferred from homology"/>
<dbReference type="GO" id="GO:0005886">
    <property type="term" value="C:plasma membrane"/>
    <property type="evidence" value="ECO:0007669"/>
    <property type="project" value="TreeGrafter"/>
</dbReference>
<gene>
    <name evidence="8" type="ORF">HTY61_15800</name>
</gene>
<evidence type="ECO:0000256" key="1">
    <source>
        <dbReference type="ARBA" id="ARBA00004141"/>
    </source>
</evidence>
<feature type="transmembrane region" description="Helical" evidence="6">
    <location>
        <begin position="37"/>
        <end position="57"/>
    </location>
</feature>
<dbReference type="PANTHER" id="PTHR38459:SF1">
    <property type="entry name" value="PROPHAGE BACTOPRENOL-LINKED GLUCOSE TRANSLOCASE HOMOLOG"/>
    <property type="match status" value="1"/>
</dbReference>
<dbReference type="InterPro" id="IPR051401">
    <property type="entry name" value="GtrA_CellWall_Glycosyl"/>
</dbReference>
<evidence type="ECO:0000259" key="7">
    <source>
        <dbReference type="Pfam" id="PF04138"/>
    </source>
</evidence>
<evidence type="ECO:0000256" key="6">
    <source>
        <dbReference type="SAM" id="Phobius"/>
    </source>
</evidence>
<evidence type="ECO:0000256" key="5">
    <source>
        <dbReference type="ARBA" id="ARBA00023136"/>
    </source>
</evidence>
<dbReference type="Proteomes" id="UP000509367">
    <property type="component" value="Chromosome"/>
</dbReference>
<evidence type="ECO:0000256" key="2">
    <source>
        <dbReference type="ARBA" id="ARBA00009399"/>
    </source>
</evidence>
<name>A0A6N1VKS9_9HYPH</name>
<dbReference type="RefSeq" id="WP_175277700.1">
    <property type="nucleotide sequence ID" value="NZ_CP054836.1"/>
</dbReference>
<evidence type="ECO:0000256" key="3">
    <source>
        <dbReference type="ARBA" id="ARBA00022692"/>
    </source>
</evidence>
<evidence type="ECO:0000313" key="8">
    <source>
        <dbReference type="EMBL" id="QKV19809.1"/>
    </source>
</evidence>
<comment type="similarity">
    <text evidence="2">Belongs to the GtrA family.</text>
</comment>
<dbReference type="Pfam" id="PF04138">
    <property type="entry name" value="GtrA_DPMS_TM"/>
    <property type="match status" value="1"/>
</dbReference>
<protein>
    <submittedName>
        <fullName evidence="8">GtrA family protein</fullName>
    </submittedName>
</protein>
<accession>A0A6N1VKS9</accession>
<dbReference type="KEGG" id="orm:HTY61_15800"/>
<organism evidence="8 9">
    <name type="scientific">Oricola thermophila</name>
    <dbReference type="NCBI Taxonomy" id="2742145"/>
    <lineage>
        <taxon>Bacteria</taxon>
        <taxon>Pseudomonadati</taxon>
        <taxon>Pseudomonadota</taxon>
        <taxon>Alphaproteobacteria</taxon>
        <taxon>Hyphomicrobiales</taxon>
        <taxon>Ahrensiaceae</taxon>
        <taxon>Oricola</taxon>
    </lineage>
</organism>
<sequence length="138" mass="15074">MSRSWKSSRIARFGIVGIAATMLYMVLALAFEASFPRWPAAAGAVGAYAIAGLFSYFAHKLFTFGSECDHAQEAPRFIVVTLGGYALAALLPLVLHDIMKLPLLLPVLLTATLVPIVNFIALRWFVFRTSVVCEVRSP</sequence>
<reference evidence="8 9" key="1">
    <citation type="submission" date="2020-06" db="EMBL/GenBank/DDBJ databases">
        <title>Oricola thermophila sp. nov. isolated from a tidal sediments.</title>
        <authorList>
            <person name="Kwon K.K."/>
            <person name="Yang S.-H."/>
            <person name="Park M.-J."/>
        </authorList>
    </citation>
    <scope>NUCLEOTIDE SEQUENCE [LARGE SCALE GENOMIC DNA]</scope>
    <source>
        <strain evidence="8 9">MEBiC13590</strain>
    </source>
</reference>
<feature type="transmembrane region" description="Helical" evidence="6">
    <location>
        <begin position="101"/>
        <end position="126"/>
    </location>
</feature>
<dbReference type="GO" id="GO:0000271">
    <property type="term" value="P:polysaccharide biosynthetic process"/>
    <property type="evidence" value="ECO:0007669"/>
    <property type="project" value="InterPro"/>
</dbReference>
<feature type="domain" description="GtrA/DPMS transmembrane" evidence="7">
    <location>
        <begin position="12"/>
        <end position="127"/>
    </location>
</feature>
<keyword evidence="4 6" id="KW-1133">Transmembrane helix</keyword>
<dbReference type="AlphaFoldDB" id="A0A6N1VKS9"/>
<keyword evidence="3 6" id="KW-0812">Transmembrane</keyword>
<keyword evidence="5 6" id="KW-0472">Membrane</keyword>
<comment type="subcellular location">
    <subcellularLocation>
        <location evidence="1">Membrane</location>
        <topology evidence="1">Multi-pass membrane protein</topology>
    </subcellularLocation>
</comment>
<feature type="transmembrane region" description="Helical" evidence="6">
    <location>
        <begin position="77"/>
        <end position="95"/>
    </location>
</feature>
<feature type="transmembrane region" description="Helical" evidence="6">
    <location>
        <begin position="12"/>
        <end position="31"/>
    </location>
</feature>